<dbReference type="SUPFAM" id="SSF47473">
    <property type="entry name" value="EF-hand"/>
    <property type="match status" value="1"/>
</dbReference>
<feature type="compositionally biased region" description="Basic and acidic residues" evidence="1">
    <location>
        <begin position="526"/>
        <end position="535"/>
    </location>
</feature>
<accession>A0A7G2BZ82</accession>
<evidence type="ECO:0000256" key="1">
    <source>
        <dbReference type="SAM" id="MobiDB-lite"/>
    </source>
</evidence>
<feature type="compositionally biased region" description="Basic and acidic residues" evidence="1">
    <location>
        <begin position="408"/>
        <end position="422"/>
    </location>
</feature>
<evidence type="ECO:0000313" key="2">
    <source>
        <dbReference type="EMBL" id="CAD2212818.1"/>
    </source>
</evidence>
<protein>
    <recommendedName>
        <fullName evidence="4">EF-hand domain-containing protein</fullName>
    </recommendedName>
</protein>
<feature type="region of interest" description="Disordered" evidence="1">
    <location>
        <begin position="324"/>
        <end position="574"/>
    </location>
</feature>
<dbReference type="Gene3D" id="1.10.238.10">
    <property type="entry name" value="EF-hand"/>
    <property type="match status" value="1"/>
</dbReference>
<proteinExistence type="predicted"/>
<feature type="compositionally biased region" description="Basic and acidic residues" evidence="1">
    <location>
        <begin position="882"/>
        <end position="893"/>
    </location>
</feature>
<evidence type="ECO:0008006" key="4">
    <source>
        <dbReference type="Google" id="ProtNLM"/>
    </source>
</evidence>
<dbReference type="InterPro" id="IPR011992">
    <property type="entry name" value="EF-hand-dom_pair"/>
</dbReference>
<dbReference type="AlphaFoldDB" id="A0A7G2BZ82"/>
<feature type="compositionally biased region" description="Acidic residues" evidence="1">
    <location>
        <begin position="439"/>
        <end position="504"/>
    </location>
</feature>
<reference evidence="2 3" key="1">
    <citation type="submission" date="2020-08" db="EMBL/GenBank/DDBJ databases">
        <authorList>
            <person name="Newling K."/>
            <person name="Davey J."/>
            <person name="Forrester S."/>
        </authorList>
    </citation>
    <scope>NUCLEOTIDE SEQUENCE [LARGE SCALE GENOMIC DNA]</scope>
    <source>
        <strain evidence="3">Crithidia deanei Carvalho (ATCC PRA-265)</strain>
    </source>
</reference>
<evidence type="ECO:0000313" key="3">
    <source>
        <dbReference type="Proteomes" id="UP000515908"/>
    </source>
</evidence>
<sequence length="916" mass="102849">MQNQNKEVVKDITSASQLENELQISQAQHGVAVLDIYNAEWGNAKALNESFRRLFTDAGDLVHLRFFSVECNLVLNSLKEGKEVKNAPPQRAKSARSYAPDTTAAHWTSILEERCQHSKPYFIFYKEGKHVGTIEGIDTPKICKYIKSLCEQKNPYTDYITNADLLRFWGAHFKEFDSEVSTDALEVALRREGYDLNQESLDALFAAVGMTGDRKVTAASMQTWMGDESTLKEKIATITVSGAAITNEDLLAFWKKHFGEEQEVSFDAFVAALQADGYELDEESIAKLRTYLDVSPDGKVTAVAAQTWVGHNTTIRSRITAITTKRKSHTSTRELDNGIRVSKVGSIEMEPSPVSVDPIDGSMESPATSKVASPDFLYNQESSMKSPQKATEEGDYRELGEQPTTGTDKVELEEKEEESRELGEEEAAEKEEDPYRELGEEEEKPAEEEPEEDNKPEEAPEEEDQYRELGEEEEKAAEEEPEEEEKAAEEEPEDKPEEEAQEEEDKYRELGEEEAADDTPAEEEPEEKKEEAFRELDEEDIKPAKVTVGEIEEEDLNPSPCANDRKKSMNVEMTEEERRASMQQQQQQATVEKARQGESEWRELDEEEGVTVTTKVTRQMEGTETNQIFVNEHWVTVTEREMEVWNKVADLPLHYPENTARNLIPEDELSAVELPNGDDFETLEDFMLGHSVAKVDFDIMCLAADAKIGSESLSLGKLALVLVIGEQDDIERLAPCCETLFHELGSGALLARHPQVAYTAMCLCSSDTYPDEAFNYITNDEETAFLRNANIGEVVVLKALAPLQSEEVAEGLSVRVVGIPKVIELASTDDVEGTVVLSQWYNKLKVIEKDDNEVTLEYVGTLSADAFESFVETYTARLIESDNRLDKKADGERGTPAPAEEDNDADDHEEDENDEL</sequence>
<feature type="region of interest" description="Disordered" evidence="1">
    <location>
        <begin position="882"/>
        <end position="916"/>
    </location>
</feature>
<dbReference type="Gene3D" id="3.40.30.10">
    <property type="entry name" value="Glutaredoxin"/>
    <property type="match status" value="1"/>
</dbReference>
<feature type="compositionally biased region" description="Basic and acidic residues" evidence="1">
    <location>
        <begin position="390"/>
        <end position="400"/>
    </location>
</feature>
<dbReference type="Proteomes" id="UP000515908">
    <property type="component" value="Chromosome 01"/>
</dbReference>
<keyword evidence="3" id="KW-1185">Reference proteome</keyword>
<dbReference type="VEuPathDB" id="TriTrypDB:ADEAN_000023000"/>
<feature type="compositionally biased region" description="Polar residues" evidence="1">
    <location>
        <begin position="379"/>
        <end position="389"/>
    </location>
</feature>
<feature type="compositionally biased region" description="Acidic residues" evidence="1">
    <location>
        <begin position="511"/>
        <end position="525"/>
    </location>
</feature>
<feature type="compositionally biased region" description="Acidic residues" evidence="1">
    <location>
        <begin position="423"/>
        <end position="432"/>
    </location>
</feature>
<name>A0A7G2BZ82_9TRYP</name>
<feature type="compositionally biased region" description="Acidic residues" evidence="1">
    <location>
        <begin position="899"/>
        <end position="916"/>
    </location>
</feature>
<organism evidence="2 3">
    <name type="scientific">Angomonas deanei</name>
    <dbReference type="NCBI Taxonomy" id="59799"/>
    <lineage>
        <taxon>Eukaryota</taxon>
        <taxon>Discoba</taxon>
        <taxon>Euglenozoa</taxon>
        <taxon>Kinetoplastea</taxon>
        <taxon>Metakinetoplastina</taxon>
        <taxon>Trypanosomatida</taxon>
        <taxon>Trypanosomatidae</taxon>
        <taxon>Strigomonadinae</taxon>
        <taxon>Angomonas</taxon>
    </lineage>
</organism>
<gene>
    <name evidence="2" type="ORF">ADEAN_000023000</name>
</gene>
<dbReference type="EMBL" id="LR877145">
    <property type="protein sequence ID" value="CAD2212818.1"/>
    <property type="molecule type" value="Genomic_DNA"/>
</dbReference>